<evidence type="ECO:0000313" key="1">
    <source>
        <dbReference type="EMBL" id="QED23569.1"/>
    </source>
</evidence>
<name>A0A5B8XDZ9_9RICK</name>
<evidence type="ECO:0000313" key="2">
    <source>
        <dbReference type="Proteomes" id="UP000321934"/>
    </source>
</evidence>
<protein>
    <submittedName>
        <fullName evidence="1">DNA polymerase III subunit delta</fullName>
    </submittedName>
</protein>
<dbReference type="PANTHER" id="PTHR11669">
    <property type="entry name" value="REPLICATION FACTOR C / DNA POLYMERASE III GAMMA-TAU SUBUNIT"/>
    <property type="match status" value="1"/>
</dbReference>
<dbReference type="AlphaFoldDB" id="A0A5B8XDZ9"/>
<gene>
    <name evidence="1" type="ORF">Deia_00781</name>
</gene>
<dbReference type="OrthoDB" id="9811073at2"/>
<dbReference type="EMBL" id="CP029077">
    <property type="protein sequence ID" value="QED23569.1"/>
    <property type="molecule type" value="Genomic_DNA"/>
</dbReference>
<dbReference type="Proteomes" id="UP000321934">
    <property type="component" value="Chromosome"/>
</dbReference>
<dbReference type="RefSeq" id="WP_146820836.1">
    <property type="nucleotide sequence ID" value="NZ_CP029077.1"/>
</dbReference>
<accession>A0A5B8XDZ9</accession>
<dbReference type="Pfam" id="PF13177">
    <property type="entry name" value="DNA_pol3_delta2"/>
    <property type="match status" value="1"/>
</dbReference>
<sequence>MDSLFGEIADNVKNAVSMPAFPDENLKSDFNIATLGQKLPSQHHEIYTKIINLFNNNALHHATILYGVYGIGKYILAKEIASYIILSTDTTHNSYNLLQNNTHPDLFTINEDKISVDNARQILTFTSLKSSFSKSKIIILNIDGLNMQAANAILKALEEPQPNTFFFMITSNLSAVMKTIRSRSTLQFVPNIDYNNFFSHSAIQYISLQDAKILKDLSNANGNISVEMMNKNILQLMALLTEFIFAGDLKSTQIENMLGKQNAISFDIVVKLILYILKVINPIYNARFELPSVIANSENIQKEIKRYRDKTHPKNYYNYFKMYDEIIEIIVNKNTFNLDTTHCIHAILILIRNAIKS</sequence>
<dbReference type="GO" id="GO:0009360">
    <property type="term" value="C:DNA polymerase III complex"/>
    <property type="evidence" value="ECO:0007669"/>
    <property type="project" value="TreeGrafter"/>
</dbReference>
<dbReference type="InterPro" id="IPR050238">
    <property type="entry name" value="DNA_Rep/Repair_Clamp_Loader"/>
</dbReference>
<dbReference type="PANTHER" id="PTHR11669:SF8">
    <property type="entry name" value="DNA POLYMERASE III SUBUNIT DELTA"/>
    <property type="match status" value="1"/>
</dbReference>
<dbReference type="Gene3D" id="3.40.50.300">
    <property type="entry name" value="P-loop containing nucleotide triphosphate hydrolases"/>
    <property type="match status" value="1"/>
</dbReference>
<keyword evidence="2" id="KW-1185">Reference proteome</keyword>
<dbReference type="InterPro" id="IPR027417">
    <property type="entry name" value="P-loop_NTPase"/>
</dbReference>
<proteinExistence type="predicted"/>
<dbReference type="GO" id="GO:0006261">
    <property type="term" value="P:DNA-templated DNA replication"/>
    <property type="evidence" value="ECO:0007669"/>
    <property type="project" value="TreeGrafter"/>
</dbReference>
<dbReference type="SUPFAM" id="SSF52540">
    <property type="entry name" value="P-loop containing nucleoside triphosphate hydrolases"/>
    <property type="match status" value="1"/>
</dbReference>
<reference evidence="1 2" key="1">
    <citation type="journal article" date="2019" name="ISME J.">
        <title>Deianiraea, an extracellular bacterium associated with the ciliate Paramecium, suggests an alternative scenario for the evolution of Rickettsiales.</title>
        <authorList>
            <person name="Castelli M."/>
            <person name="Sabaneyeva E."/>
            <person name="Lanzoni O."/>
            <person name="Lebedeva N."/>
            <person name="Floriano A.M."/>
            <person name="Gaiarsa S."/>
            <person name="Benken K."/>
            <person name="Modeo L."/>
            <person name="Bandi C."/>
            <person name="Potekhin A."/>
            <person name="Sassera D."/>
            <person name="Petroni G."/>
        </authorList>
    </citation>
    <scope>NUCLEOTIDE SEQUENCE [LARGE SCALE GENOMIC DNA]</scope>
    <source>
        <strain evidence="1">CyL4-1</strain>
    </source>
</reference>
<organism evidence="1 2">
    <name type="scientific">Candidatus Deianiraea vastatrix</name>
    <dbReference type="NCBI Taxonomy" id="2163644"/>
    <lineage>
        <taxon>Bacteria</taxon>
        <taxon>Pseudomonadati</taxon>
        <taxon>Pseudomonadota</taxon>
        <taxon>Alphaproteobacteria</taxon>
        <taxon>Rickettsiales</taxon>
        <taxon>Candidatus Deianiraeaceae</taxon>
        <taxon>Candidatus Deianiraea</taxon>
    </lineage>
</organism>